<dbReference type="EMBL" id="JFAX01000001">
    <property type="protein sequence ID" value="EXI69732.1"/>
    <property type="molecule type" value="Genomic_DNA"/>
</dbReference>
<organism evidence="2 3">
    <name type="scientific">Candidatus Accumulibacter adjunctus</name>
    <dbReference type="NCBI Taxonomy" id="1454001"/>
    <lineage>
        <taxon>Bacteria</taxon>
        <taxon>Pseudomonadati</taxon>
        <taxon>Pseudomonadota</taxon>
        <taxon>Betaproteobacteria</taxon>
        <taxon>Candidatus Accumulibacter</taxon>
    </lineage>
</organism>
<feature type="signal peptide" evidence="1">
    <location>
        <begin position="1"/>
        <end position="34"/>
    </location>
</feature>
<dbReference type="AlphaFoldDB" id="A0A011NYK4"/>
<feature type="chain" id="PRO_5001461586" evidence="1">
    <location>
        <begin position="35"/>
        <end position="163"/>
    </location>
</feature>
<keyword evidence="3" id="KW-1185">Reference proteome</keyword>
<gene>
    <name evidence="2" type="ORF">AW08_00225</name>
</gene>
<name>A0A011NYK4_9PROT</name>
<keyword evidence="1" id="KW-0732">Signal</keyword>
<protein>
    <submittedName>
        <fullName evidence="2">Uncharacterized protein</fullName>
    </submittedName>
</protein>
<dbReference type="Proteomes" id="UP000020218">
    <property type="component" value="Unassembled WGS sequence"/>
</dbReference>
<dbReference type="PATRIC" id="fig|1454001.3.peg.60"/>
<comment type="caution">
    <text evidence="2">The sequence shown here is derived from an EMBL/GenBank/DDBJ whole genome shotgun (WGS) entry which is preliminary data.</text>
</comment>
<evidence type="ECO:0000256" key="1">
    <source>
        <dbReference type="SAM" id="SignalP"/>
    </source>
</evidence>
<accession>A0A011NYK4</accession>
<evidence type="ECO:0000313" key="2">
    <source>
        <dbReference type="EMBL" id="EXI69732.1"/>
    </source>
</evidence>
<reference evidence="2" key="1">
    <citation type="submission" date="2014-02" db="EMBL/GenBank/DDBJ databases">
        <title>Expanding our view of genomic diversity in Candidatus Accumulibacter clades.</title>
        <authorList>
            <person name="Skennerton C.T."/>
            <person name="Barr J.J."/>
            <person name="Slater F.R."/>
            <person name="Bond P.L."/>
            <person name="Tyson G.W."/>
        </authorList>
    </citation>
    <scope>NUCLEOTIDE SEQUENCE [LARGE SCALE GENOMIC DNA]</scope>
</reference>
<dbReference type="STRING" id="1454001.AW08_00225"/>
<proteinExistence type="predicted"/>
<sequence>MFRFDERCPCRSRILWFAASICLVALPATVSAQAQGGLYIAGDGFSFQAAAEQGMAKNPRGQRFFLLSLPPETAALARTAARPLAAVRERVVAANGVLFVCQRDVDNGSLDLSLLVPEVIAVRGWPPPGSPQIPKGQRYFPDENPAVLPKANNSLRRLRTTCS</sequence>
<evidence type="ECO:0000313" key="3">
    <source>
        <dbReference type="Proteomes" id="UP000020218"/>
    </source>
</evidence>